<dbReference type="GO" id="GO:0008270">
    <property type="term" value="F:zinc ion binding"/>
    <property type="evidence" value="ECO:0007669"/>
    <property type="project" value="UniProtKB-KW"/>
</dbReference>
<dbReference type="InterPro" id="IPR011990">
    <property type="entry name" value="TPR-like_helical_dom_sf"/>
</dbReference>
<dbReference type="Gene3D" id="1.10.220.160">
    <property type="match status" value="1"/>
</dbReference>
<evidence type="ECO:0000256" key="8">
    <source>
        <dbReference type="ARBA" id="ARBA00022771"/>
    </source>
</evidence>
<dbReference type="GO" id="GO:0008170">
    <property type="term" value="F:N-methyltransferase activity"/>
    <property type="evidence" value="ECO:0007669"/>
    <property type="project" value="UniProtKB-ARBA"/>
</dbReference>
<dbReference type="GO" id="GO:0005737">
    <property type="term" value="C:cytoplasm"/>
    <property type="evidence" value="ECO:0007669"/>
    <property type="project" value="UniProtKB-SubCell"/>
</dbReference>
<dbReference type="GO" id="GO:0008276">
    <property type="term" value="F:protein methyltransferase activity"/>
    <property type="evidence" value="ECO:0007669"/>
    <property type="project" value="UniProtKB-ARBA"/>
</dbReference>
<proteinExistence type="predicted"/>
<feature type="domain" description="SET" evidence="15">
    <location>
        <begin position="63"/>
        <end position="337"/>
    </location>
</feature>
<dbReference type="Gene3D" id="2.170.270.10">
    <property type="entry name" value="SET domain"/>
    <property type="match status" value="1"/>
</dbReference>
<gene>
    <name evidence="17" type="primary">LOC105425808</name>
</gene>
<keyword evidence="5" id="KW-0808">Transferase</keyword>
<accession>A0A6I9WSY9</accession>
<dbReference type="RefSeq" id="XP_011635043.1">
    <property type="nucleotide sequence ID" value="XM_011636741.2"/>
</dbReference>
<dbReference type="AlphaFoldDB" id="A0A6I9WSY9"/>
<comment type="subcellular location">
    <subcellularLocation>
        <location evidence="2">Cytoplasm</location>
    </subcellularLocation>
    <subcellularLocation>
        <location evidence="1">Nucleus</location>
    </subcellularLocation>
</comment>
<dbReference type="PROSITE" id="PS01360">
    <property type="entry name" value="ZF_MYND_1"/>
    <property type="match status" value="1"/>
</dbReference>
<evidence type="ECO:0000256" key="13">
    <source>
        <dbReference type="ARBA" id="ARBA00093635"/>
    </source>
</evidence>
<dbReference type="Gene3D" id="1.25.40.10">
    <property type="entry name" value="Tetratricopeptide repeat domain"/>
    <property type="match status" value="1"/>
</dbReference>
<evidence type="ECO:0000256" key="10">
    <source>
        <dbReference type="ARBA" id="ARBA00023242"/>
    </source>
</evidence>
<evidence type="ECO:0000256" key="5">
    <source>
        <dbReference type="ARBA" id="ARBA00022679"/>
    </source>
</evidence>
<evidence type="ECO:0000256" key="4">
    <source>
        <dbReference type="ARBA" id="ARBA00022603"/>
    </source>
</evidence>
<evidence type="ECO:0000313" key="17">
    <source>
        <dbReference type="RefSeq" id="XP_011635043.1"/>
    </source>
</evidence>
<name>A0A6I9WSY9_9HYME</name>
<dbReference type="GeneID" id="105425808"/>
<dbReference type="InterPro" id="IPR002893">
    <property type="entry name" value="Znf_MYND"/>
</dbReference>
<dbReference type="InterPro" id="IPR044421">
    <property type="entry name" value="SMYD4_SET"/>
</dbReference>
<organism evidence="16 17">
    <name type="scientific">Pogonomyrmex barbatus</name>
    <name type="common">red harvester ant</name>
    <dbReference type="NCBI Taxonomy" id="144034"/>
    <lineage>
        <taxon>Eukaryota</taxon>
        <taxon>Metazoa</taxon>
        <taxon>Ecdysozoa</taxon>
        <taxon>Arthropoda</taxon>
        <taxon>Hexapoda</taxon>
        <taxon>Insecta</taxon>
        <taxon>Pterygota</taxon>
        <taxon>Neoptera</taxon>
        <taxon>Endopterygota</taxon>
        <taxon>Hymenoptera</taxon>
        <taxon>Apocrita</taxon>
        <taxon>Aculeata</taxon>
        <taxon>Formicoidea</taxon>
        <taxon>Formicidae</taxon>
        <taxon>Myrmicinae</taxon>
        <taxon>Pogonomyrmex</taxon>
    </lineage>
</organism>
<dbReference type="GO" id="GO:0042826">
    <property type="term" value="F:histone deacetylase binding"/>
    <property type="evidence" value="ECO:0007669"/>
    <property type="project" value="TreeGrafter"/>
</dbReference>
<dbReference type="SUPFAM" id="SSF48452">
    <property type="entry name" value="TPR-like"/>
    <property type="match status" value="1"/>
</dbReference>
<dbReference type="Gene3D" id="6.10.140.2220">
    <property type="match status" value="1"/>
</dbReference>
<dbReference type="PROSITE" id="PS50280">
    <property type="entry name" value="SET"/>
    <property type="match status" value="1"/>
</dbReference>
<comment type="function">
    <text evidence="12">Protein-lysine N-methyltransferase. Monomethylates PRMT5, modulating its transcriptional activity. May also act as a histone methyltransferase. Plays a critical role in cardiac development. Acts as a key epigenetic regulator of gene expression during cardiac development via its dual activities as a methyltransferase and negative regulator of HDAC1.</text>
</comment>
<keyword evidence="3" id="KW-0963">Cytoplasm</keyword>
<keyword evidence="4" id="KW-0489">Methyltransferase</keyword>
<dbReference type="CDD" id="cd10536">
    <property type="entry name" value="SET_SMYD4"/>
    <property type="match status" value="1"/>
</dbReference>
<evidence type="ECO:0000256" key="12">
    <source>
        <dbReference type="ARBA" id="ARBA00093423"/>
    </source>
</evidence>
<dbReference type="SUPFAM" id="SSF82199">
    <property type="entry name" value="SET domain"/>
    <property type="match status" value="1"/>
</dbReference>
<dbReference type="GO" id="GO:0032259">
    <property type="term" value="P:methylation"/>
    <property type="evidence" value="ECO:0007669"/>
    <property type="project" value="UniProtKB-KW"/>
</dbReference>
<evidence type="ECO:0000313" key="16">
    <source>
        <dbReference type="Proteomes" id="UP000504615"/>
    </source>
</evidence>
<dbReference type="GO" id="GO:0005634">
    <property type="term" value="C:nucleus"/>
    <property type="evidence" value="ECO:0007669"/>
    <property type="project" value="UniProtKB-SubCell"/>
</dbReference>
<keyword evidence="10" id="KW-0539">Nucleus</keyword>
<keyword evidence="6" id="KW-0949">S-adenosyl-L-methionine</keyword>
<dbReference type="Proteomes" id="UP000504615">
    <property type="component" value="Unplaced"/>
</dbReference>
<dbReference type="Pfam" id="PF00856">
    <property type="entry name" value="SET"/>
    <property type="match status" value="1"/>
</dbReference>
<dbReference type="InterPro" id="IPR046341">
    <property type="entry name" value="SET_dom_sf"/>
</dbReference>
<evidence type="ECO:0000256" key="1">
    <source>
        <dbReference type="ARBA" id="ARBA00004123"/>
    </source>
</evidence>
<keyword evidence="9" id="KW-0862">Zinc</keyword>
<reference evidence="17" key="1">
    <citation type="submission" date="2025-08" db="UniProtKB">
        <authorList>
            <consortium name="RefSeq"/>
        </authorList>
    </citation>
    <scope>IDENTIFICATION</scope>
</reference>
<dbReference type="InterPro" id="IPR001214">
    <property type="entry name" value="SET_dom"/>
</dbReference>
<sequence length="578" mass="66625">MSRLCSCIRKVHKRLQRQMNEITSRISRMKDNVNDTDTTNTTEFPSQPEVTYGENPHFRSASTAIELKQTPEKGRYVVANRDIKRGQILFVEKAFAFVPLSHVQTDICYHCCRSFGDTPIPCTECVNSMYCNIDCWNEACSSYHRWECPGNQMSLWPQIGIAYLAVRMLFKYTTNDDNRLDEVQELVTNFSKLPPCDVISYGVTAIMLMIYLSKYTDFFKVVNFKECPISKFSNNFNCDLATEDNERLYVSSLLLRHILQLISNGHAITKLNAVADKNKNKLLIQQEDRIATAIYPSASMMNHSCDPNIINSFLGGTLITKATRDIAAGEEVFNCYGADYRRMLRRDRQEKMESQYCFKCDCAACTKPEYEEYEDILKKFTAMKCPECSGPLSDNCHSSLYCIDCGATVYNNIYNHTLSRAQFHFTKAEFNIENEEYEDAIISLKECLFLRKEALYKYHEDIAATMDLLAKVYAIMGQWLNSISYLEHSIVAVEEKYGSSSAEVCNELNKLTDICLQYLQEESNTSSKFYKNVLKKTRRYLNRAQEIIDLTYGPWNEVYQEIAVKKKILSSILKNFNV</sequence>
<evidence type="ECO:0000256" key="11">
    <source>
        <dbReference type="ARBA" id="ARBA00048985"/>
    </source>
</evidence>
<keyword evidence="7" id="KW-0479">Metal-binding</keyword>
<evidence type="ECO:0000259" key="15">
    <source>
        <dbReference type="PROSITE" id="PS50280"/>
    </source>
</evidence>
<dbReference type="SMART" id="SM00317">
    <property type="entry name" value="SET"/>
    <property type="match status" value="1"/>
</dbReference>
<dbReference type="GO" id="GO:0008757">
    <property type="term" value="F:S-adenosylmethionine-dependent methyltransferase activity"/>
    <property type="evidence" value="ECO:0007669"/>
    <property type="project" value="UniProtKB-ARBA"/>
</dbReference>
<evidence type="ECO:0000256" key="2">
    <source>
        <dbReference type="ARBA" id="ARBA00004496"/>
    </source>
</evidence>
<dbReference type="InterPro" id="IPR052097">
    <property type="entry name" value="SET-MYND_domain_protein"/>
</dbReference>
<keyword evidence="8" id="KW-0863">Zinc-finger</keyword>
<dbReference type="PANTHER" id="PTHR46165">
    <property type="entry name" value="SET AND MYND DOMAIN-CONTAINING PROTEIN 4"/>
    <property type="match status" value="1"/>
</dbReference>
<protein>
    <recommendedName>
        <fullName evidence="13">Protein-lysine N-methyltransferase SMYD4</fullName>
    </recommendedName>
    <alternativeName>
        <fullName evidence="14">SET and MYND domain-containing protein 4</fullName>
    </alternativeName>
</protein>
<evidence type="ECO:0000256" key="7">
    <source>
        <dbReference type="ARBA" id="ARBA00022723"/>
    </source>
</evidence>
<keyword evidence="16" id="KW-1185">Reference proteome</keyword>
<evidence type="ECO:0000256" key="14">
    <source>
        <dbReference type="ARBA" id="ARBA00093680"/>
    </source>
</evidence>
<dbReference type="PANTHER" id="PTHR46165:SF2">
    <property type="entry name" value="SET AND MYND DOMAIN-CONTAINING PROTEIN 4"/>
    <property type="match status" value="1"/>
</dbReference>
<dbReference type="OrthoDB" id="62495at2759"/>
<evidence type="ECO:0000256" key="6">
    <source>
        <dbReference type="ARBA" id="ARBA00022691"/>
    </source>
</evidence>
<evidence type="ECO:0000256" key="3">
    <source>
        <dbReference type="ARBA" id="ARBA00022490"/>
    </source>
</evidence>
<comment type="catalytic activity">
    <reaction evidence="11">
        <text>L-lysyl-[protein] + S-adenosyl-L-methionine = N(6)-methyl-L-lysyl-[protein] + S-adenosyl-L-homocysteine + H(+)</text>
        <dbReference type="Rhea" id="RHEA:51736"/>
        <dbReference type="Rhea" id="RHEA-COMP:9752"/>
        <dbReference type="Rhea" id="RHEA-COMP:13053"/>
        <dbReference type="ChEBI" id="CHEBI:15378"/>
        <dbReference type="ChEBI" id="CHEBI:29969"/>
        <dbReference type="ChEBI" id="CHEBI:57856"/>
        <dbReference type="ChEBI" id="CHEBI:59789"/>
        <dbReference type="ChEBI" id="CHEBI:61929"/>
    </reaction>
</comment>
<evidence type="ECO:0000256" key="9">
    <source>
        <dbReference type="ARBA" id="ARBA00022833"/>
    </source>
</evidence>